<gene>
    <name evidence="1" type="ORF">CRV2_00011436</name>
</gene>
<organism evidence="1 2">
    <name type="scientific">Clonostachys rosea f. rosea IK726</name>
    <dbReference type="NCBI Taxonomy" id="1349383"/>
    <lineage>
        <taxon>Eukaryota</taxon>
        <taxon>Fungi</taxon>
        <taxon>Dikarya</taxon>
        <taxon>Ascomycota</taxon>
        <taxon>Pezizomycotina</taxon>
        <taxon>Sordariomycetes</taxon>
        <taxon>Hypocreomycetidae</taxon>
        <taxon>Hypocreales</taxon>
        <taxon>Bionectriaceae</taxon>
        <taxon>Clonostachys</taxon>
    </lineage>
</organism>
<dbReference type="EMBL" id="CADEHS020000578">
    <property type="protein sequence ID" value="CAG9954823.1"/>
    <property type="molecule type" value="Genomic_DNA"/>
</dbReference>
<proteinExistence type="predicted"/>
<protein>
    <submittedName>
        <fullName evidence="1">Uncharacterized protein</fullName>
    </submittedName>
</protein>
<reference evidence="1" key="2">
    <citation type="submission" date="2021-10" db="EMBL/GenBank/DDBJ databases">
        <authorList>
            <person name="Piombo E."/>
        </authorList>
    </citation>
    <scope>NUCLEOTIDE SEQUENCE</scope>
</reference>
<reference evidence="1" key="1">
    <citation type="submission" date="2020-04" db="EMBL/GenBank/DDBJ databases">
        <authorList>
            <person name="Broberg M."/>
        </authorList>
    </citation>
    <scope>NUCLEOTIDE SEQUENCE</scope>
</reference>
<keyword evidence="2" id="KW-1185">Reference proteome</keyword>
<sequence length="767" mass="82285">MCFRLAKHITNCETRRISTLEVRPPEFDFDIYHPFEAPRTCEHHVEENVNNLTLCPSHGTCCDLSFKSVCVSWVNFGGPGGIIKCRGFDRHFHIIIPRNGCNVEINRQFIEPDNDAVQLTDEEEQSLYEAQVDYINEGARVRTVLEDSRSSWITQVNPPYDWRPTIDIRGFGRVQNLRMLGRFLTACERWESTCPVLKIAHDPPQHEAIKETQSVAPYWYKALKVPRSGHEGTPLPGPEGFIDDPVPEAGEGPAGPAGMDGGLIDSPGGDQSVSVAEQESSDDSIPFLPEASSDGPNQIFSASPAEENGAVLEGDDEAVLEEDDGPILEGDGEAVLEGGEQGPPPAPVALGGLAPVAVLGDEPAGGHAQVPFGEVFAQVYGEAQAAVQALANPGWSAEQLSAMRDAIVQRPPGTAPGVRVEHGLVGIPVTGMVWLPAEGLLNSSQGDQYTAPFYLDNVDDRGHHRGEDGLLRLPAGILWRLLNTVTRDIPQASIEDQNRNGDGPPMSPLTDPEGPGGSGEASRPFESGQSQRGGEGESSTNTNTTRRSSGEGDSSTNTNTTRRSGGNRENDEPLPPTLSPSGGEGDSSTNTNTTRRSSGEGDSSTNTNTTRRSGGNQGNDGLLPPTQSPSGGSAQSSILHATPILDLGTPLRESGSEANGSRHSGSLPSANPSVLREGGNSEEGTTELLSDMSNGALQELENALDAAGSSVPRKTRKRAAEEDDDEVEGEPTPPRPTRRQPAKRRRVEEPVEEPRYKFRQRRKVNYK</sequence>
<accession>A0ACA9UP11</accession>
<evidence type="ECO:0000313" key="2">
    <source>
        <dbReference type="Proteomes" id="UP000836387"/>
    </source>
</evidence>
<evidence type="ECO:0000313" key="1">
    <source>
        <dbReference type="EMBL" id="CAG9954823.1"/>
    </source>
</evidence>
<dbReference type="Proteomes" id="UP000836387">
    <property type="component" value="Unassembled WGS sequence"/>
</dbReference>
<name>A0ACA9UP11_BIOOC</name>
<comment type="caution">
    <text evidence="1">The sequence shown here is derived from an EMBL/GenBank/DDBJ whole genome shotgun (WGS) entry which is preliminary data.</text>
</comment>